<accession>A0ACB0XX92</accession>
<name>A0ACB0XX92_MELEN</name>
<reference evidence="1" key="1">
    <citation type="submission" date="2023-11" db="EMBL/GenBank/DDBJ databases">
        <authorList>
            <person name="Poullet M."/>
        </authorList>
    </citation>
    <scope>NUCLEOTIDE SEQUENCE</scope>
    <source>
        <strain evidence="1">E1834</strain>
    </source>
</reference>
<evidence type="ECO:0000313" key="1">
    <source>
        <dbReference type="EMBL" id="CAK5021020.1"/>
    </source>
</evidence>
<dbReference type="Proteomes" id="UP001497535">
    <property type="component" value="Unassembled WGS sequence"/>
</dbReference>
<proteinExistence type="predicted"/>
<evidence type="ECO:0000313" key="2">
    <source>
        <dbReference type="Proteomes" id="UP001497535"/>
    </source>
</evidence>
<protein>
    <submittedName>
        <fullName evidence="1">Uncharacterized protein</fullName>
    </submittedName>
</protein>
<dbReference type="EMBL" id="CAVMJV010000003">
    <property type="protein sequence ID" value="CAK5021020.1"/>
    <property type="molecule type" value="Genomic_DNA"/>
</dbReference>
<sequence>MVLCYKSQLSNVGKENYKLTKRFQVNKTEGSIADHFCQICVYKGICSADDGDLRGVIIFFDKSTKAVDVYSSISEE</sequence>
<comment type="caution">
    <text evidence="1">The sequence shown here is derived from an EMBL/GenBank/DDBJ whole genome shotgun (WGS) entry which is preliminary data.</text>
</comment>
<organism evidence="1 2">
    <name type="scientific">Meloidogyne enterolobii</name>
    <name type="common">Root-knot nematode worm</name>
    <name type="synonym">Meloidogyne mayaguensis</name>
    <dbReference type="NCBI Taxonomy" id="390850"/>
    <lineage>
        <taxon>Eukaryota</taxon>
        <taxon>Metazoa</taxon>
        <taxon>Ecdysozoa</taxon>
        <taxon>Nematoda</taxon>
        <taxon>Chromadorea</taxon>
        <taxon>Rhabditida</taxon>
        <taxon>Tylenchina</taxon>
        <taxon>Tylenchomorpha</taxon>
        <taxon>Tylenchoidea</taxon>
        <taxon>Meloidogynidae</taxon>
        <taxon>Meloidogyninae</taxon>
        <taxon>Meloidogyne</taxon>
    </lineage>
</organism>
<gene>
    <name evidence="1" type="ORF">MENTE1834_LOCUS4604</name>
</gene>
<keyword evidence="2" id="KW-1185">Reference proteome</keyword>